<sequence>MYGYLIHDFQSFKNQKYIWEVLKKLKEQGKIKKIGFSIYYPSEIEFLLEKKIDFDIIQFPYSIFDQRFEQYFSQLKDMKVEIYTRSAFLQGLLLKQPEEMPSYFDKIKEKVIILNRIAENNNVPLSFLCLKFVLMNEFVGKVVIGVDNIENFKEDLHVVEEGIDLDCYNFLKSMKIEDEDIIIPYKWQIN</sequence>
<name>A0A2M7JDG4_9BACT</name>
<dbReference type="EMBL" id="PFIC01000087">
    <property type="protein sequence ID" value="PIX17444.1"/>
    <property type="molecule type" value="Genomic_DNA"/>
</dbReference>
<evidence type="ECO:0000313" key="3">
    <source>
        <dbReference type="Proteomes" id="UP000229297"/>
    </source>
</evidence>
<dbReference type="AlphaFoldDB" id="A0A2M7JDG4"/>
<dbReference type="SUPFAM" id="SSF51430">
    <property type="entry name" value="NAD(P)-linked oxidoreductase"/>
    <property type="match status" value="1"/>
</dbReference>
<dbReference type="PANTHER" id="PTHR43312">
    <property type="entry name" value="D-THREO-ALDOSE 1-DEHYDROGENASE"/>
    <property type="match status" value="1"/>
</dbReference>
<gene>
    <name evidence="2" type="ORF">COZ71_03295</name>
</gene>
<dbReference type="PANTHER" id="PTHR43312:SF1">
    <property type="entry name" value="NADP-DEPENDENT OXIDOREDUCTASE DOMAIN-CONTAINING PROTEIN"/>
    <property type="match status" value="1"/>
</dbReference>
<dbReference type="Pfam" id="PF00248">
    <property type="entry name" value="Aldo_ket_red"/>
    <property type="match status" value="1"/>
</dbReference>
<evidence type="ECO:0000313" key="2">
    <source>
        <dbReference type="EMBL" id="PIX17444.1"/>
    </source>
</evidence>
<dbReference type="CDD" id="cd19097">
    <property type="entry name" value="AKR_unchar"/>
    <property type="match status" value="1"/>
</dbReference>
<dbReference type="InterPro" id="IPR036812">
    <property type="entry name" value="NAD(P)_OxRdtase_dom_sf"/>
</dbReference>
<dbReference type="InterPro" id="IPR023210">
    <property type="entry name" value="NADP_OxRdtase_dom"/>
</dbReference>
<dbReference type="Proteomes" id="UP000229297">
    <property type="component" value="Unassembled WGS sequence"/>
</dbReference>
<organism evidence="2 3">
    <name type="scientific">Candidatus Desantisbacteria bacterium CG_4_8_14_3_um_filter_40_12</name>
    <dbReference type="NCBI Taxonomy" id="1974545"/>
    <lineage>
        <taxon>Bacteria</taxon>
        <taxon>Candidatus Desantisiibacteriota</taxon>
    </lineage>
</organism>
<accession>A0A2M7JDG4</accession>
<reference evidence="3" key="1">
    <citation type="submission" date="2017-09" db="EMBL/GenBank/DDBJ databases">
        <title>Depth-based differentiation of microbial function through sediment-hosted aquifers and enrichment of novel symbionts in the deep terrestrial subsurface.</title>
        <authorList>
            <person name="Probst A.J."/>
            <person name="Ladd B."/>
            <person name="Jarett J.K."/>
            <person name="Geller-Mcgrath D.E."/>
            <person name="Sieber C.M.K."/>
            <person name="Emerson J.B."/>
            <person name="Anantharaman K."/>
            <person name="Thomas B.C."/>
            <person name="Malmstrom R."/>
            <person name="Stieglmeier M."/>
            <person name="Klingl A."/>
            <person name="Woyke T."/>
            <person name="Ryan C.M."/>
            <person name="Banfield J.F."/>
        </authorList>
    </citation>
    <scope>NUCLEOTIDE SEQUENCE [LARGE SCALE GENOMIC DNA]</scope>
</reference>
<evidence type="ECO:0000259" key="1">
    <source>
        <dbReference type="Pfam" id="PF00248"/>
    </source>
</evidence>
<feature type="domain" description="NADP-dependent oxidoreductase" evidence="1">
    <location>
        <begin position="4"/>
        <end position="162"/>
    </location>
</feature>
<protein>
    <recommendedName>
        <fullName evidence="1">NADP-dependent oxidoreductase domain-containing protein</fullName>
    </recommendedName>
</protein>
<dbReference type="InterPro" id="IPR053135">
    <property type="entry name" value="AKR2_Oxidoreductase"/>
</dbReference>
<proteinExistence type="predicted"/>
<dbReference type="Gene3D" id="3.20.20.100">
    <property type="entry name" value="NADP-dependent oxidoreductase domain"/>
    <property type="match status" value="1"/>
</dbReference>
<comment type="caution">
    <text evidence="2">The sequence shown here is derived from an EMBL/GenBank/DDBJ whole genome shotgun (WGS) entry which is preliminary data.</text>
</comment>